<evidence type="ECO:0000313" key="1">
    <source>
        <dbReference type="EMBL" id="WBW61651.1"/>
    </source>
</evidence>
<proteinExistence type="predicted"/>
<gene>
    <name evidence="1" type="ORF">OR613_01440</name>
</gene>
<organism evidence="1 2">
    <name type="scientific">Klebsiella electrica</name>
    <dbReference type="NCBI Taxonomy" id="1259973"/>
    <lineage>
        <taxon>Bacteria</taxon>
        <taxon>Pseudomonadati</taxon>
        <taxon>Pseudomonadota</taxon>
        <taxon>Gammaproteobacteria</taxon>
        <taxon>Enterobacterales</taxon>
        <taxon>Enterobacteriaceae</taxon>
        <taxon>Klebsiella/Raoultella group</taxon>
        <taxon>Klebsiella</taxon>
    </lineage>
</organism>
<dbReference type="EMBL" id="CP112887">
    <property type="protein sequence ID" value="WBW61651.1"/>
    <property type="molecule type" value="Genomic_DNA"/>
</dbReference>
<reference evidence="1 2" key="1">
    <citation type="journal article" date="2023" name="Microbiol. Resour. Announc.">
        <title>Complete Genome Sequence of the First Colistin-Resistant Raoultella electrica Strain.</title>
        <authorList>
            <person name="Aldeia C."/>
            <person name="Campos-Madueno E.I."/>
            <person name="Sendi P."/>
            <person name="Endimiani A."/>
        </authorList>
    </citation>
    <scope>NUCLEOTIDE SEQUENCE [LARGE SCALE GENOMIC DNA]</scope>
    <source>
        <strain evidence="1 2">S2-IND-01-C</strain>
    </source>
</reference>
<evidence type="ECO:0000313" key="2">
    <source>
        <dbReference type="Proteomes" id="UP001210130"/>
    </source>
</evidence>
<dbReference type="RefSeq" id="WP_207304715.1">
    <property type="nucleotide sequence ID" value="NZ_CP112887.1"/>
</dbReference>
<dbReference type="AlphaFoldDB" id="A0AAJ5QTE1"/>
<protein>
    <submittedName>
        <fullName evidence="1">Uncharacterized protein</fullName>
    </submittedName>
</protein>
<keyword evidence="2" id="KW-1185">Reference proteome</keyword>
<accession>A0AAJ5QTE1</accession>
<dbReference type="Proteomes" id="UP001210130">
    <property type="component" value="Chromosome"/>
</dbReference>
<sequence length="107" mass="12225">MIARQSEKQLIERSFCRYQSPEKPRRLSGELPQEGNIFRRFFIDLDYGSAQKFSDIAPGRKAEKTRPDAALRGVILLSHRSAERDFTGIRRVICPASRRLAGQSFAV</sequence>
<name>A0AAJ5QTE1_9ENTR</name>